<dbReference type="Gene3D" id="1.10.260.40">
    <property type="entry name" value="lambda repressor-like DNA-binding domains"/>
    <property type="match status" value="1"/>
</dbReference>
<dbReference type="GO" id="GO:0003677">
    <property type="term" value="F:DNA binding"/>
    <property type="evidence" value="ECO:0007669"/>
    <property type="project" value="InterPro"/>
</dbReference>
<organism evidence="6 7">
    <name type="scientific">Streptococcus danieliae</name>
    <dbReference type="NCBI Taxonomy" id="747656"/>
    <lineage>
        <taxon>Bacteria</taxon>
        <taxon>Bacillati</taxon>
        <taxon>Bacillota</taxon>
        <taxon>Bacilli</taxon>
        <taxon>Lactobacillales</taxon>
        <taxon>Streptococcaceae</taxon>
        <taxon>Streptococcus</taxon>
    </lineage>
</organism>
<dbReference type="AlphaFoldDB" id="A0A7Z0M5V0"/>
<dbReference type="RefSeq" id="WP_179925059.1">
    <property type="nucleotide sequence ID" value="NZ_JACBXX010000092.1"/>
</dbReference>
<protein>
    <submittedName>
        <fullName evidence="6">XRE family transcriptional regulator</fullName>
    </submittedName>
</protein>
<dbReference type="PROSITE" id="PS50943">
    <property type="entry name" value="HTH_CROC1"/>
    <property type="match status" value="1"/>
</dbReference>
<feature type="domain" description="ABC transporter" evidence="4">
    <location>
        <begin position="108"/>
        <end position="327"/>
    </location>
</feature>
<dbReference type="Pfam" id="PF01381">
    <property type="entry name" value="HTH_3"/>
    <property type="match status" value="1"/>
</dbReference>
<dbReference type="SUPFAM" id="SSF52540">
    <property type="entry name" value="P-loop containing nucleoside triphosphate hydrolases"/>
    <property type="match status" value="1"/>
</dbReference>
<dbReference type="InterPro" id="IPR001387">
    <property type="entry name" value="Cro/C1-type_HTH"/>
</dbReference>
<dbReference type="Proteomes" id="UP000589521">
    <property type="component" value="Unassembled WGS sequence"/>
</dbReference>
<feature type="domain" description="HTH cro/C1-type" evidence="5">
    <location>
        <begin position="12"/>
        <end position="65"/>
    </location>
</feature>
<keyword evidence="2" id="KW-0547">Nucleotide-binding</keyword>
<dbReference type="CDD" id="cd00093">
    <property type="entry name" value="HTH_XRE"/>
    <property type="match status" value="1"/>
</dbReference>
<dbReference type="InterPro" id="IPR017871">
    <property type="entry name" value="ABC_transporter-like_CS"/>
</dbReference>
<keyword evidence="1" id="KW-0813">Transport</keyword>
<dbReference type="PANTHER" id="PTHR42711:SF17">
    <property type="entry name" value="ABC TRANSPORTER ATP-BINDING PROTEIN"/>
    <property type="match status" value="1"/>
</dbReference>
<dbReference type="GO" id="GO:0005524">
    <property type="term" value="F:ATP binding"/>
    <property type="evidence" value="ECO:0007669"/>
    <property type="project" value="UniProtKB-KW"/>
</dbReference>
<gene>
    <name evidence="6" type="ORF">HZY94_03650</name>
</gene>
<dbReference type="SMART" id="SM00530">
    <property type="entry name" value="HTH_XRE"/>
    <property type="match status" value="1"/>
</dbReference>
<accession>A0A7Z0M5V0</accession>
<dbReference type="Pfam" id="PF00005">
    <property type="entry name" value="ABC_tran"/>
    <property type="match status" value="1"/>
</dbReference>
<evidence type="ECO:0000313" key="6">
    <source>
        <dbReference type="EMBL" id="NYS96281.1"/>
    </source>
</evidence>
<evidence type="ECO:0000259" key="4">
    <source>
        <dbReference type="PROSITE" id="PS50893"/>
    </source>
</evidence>
<dbReference type="GO" id="GO:0016887">
    <property type="term" value="F:ATP hydrolysis activity"/>
    <property type="evidence" value="ECO:0007669"/>
    <property type="project" value="InterPro"/>
</dbReference>
<evidence type="ECO:0000256" key="3">
    <source>
        <dbReference type="ARBA" id="ARBA00022840"/>
    </source>
</evidence>
<dbReference type="CDD" id="cd03230">
    <property type="entry name" value="ABC_DR_subfamily_A"/>
    <property type="match status" value="1"/>
</dbReference>
<name>A0A7Z0M5V0_9STRE</name>
<evidence type="ECO:0000313" key="7">
    <source>
        <dbReference type="Proteomes" id="UP000589521"/>
    </source>
</evidence>
<dbReference type="InterPro" id="IPR050763">
    <property type="entry name" value="ABC_transporter_ATP-binding"/>
</dbReference>
<dbReference type="SUPFAM" id="SSF47413">
    <property type="entry name" value="lambda repressor-like DNA-binding domains"/>
    <property type="match status" value="1"/>
</dbReference>
<evidence type="ECO:0000259" key="5">
    <source>
        <dbReference type="PROSITE" id="PS50943"/>
    </source>
</evidence>
<sequence length="393" mass="44707">MKECAFAWGENFKRFRESRGMSLKEAAGDFCTPQYLGRFEKGMQKINTELLDLLIGRLGVNMTDFITDLHSYNPSYSDKMAETVYAYIQNGEKADTIWKEIDHLYEHGKKDDLYLASYYVIFLKTMYHIQTNIPLENLLDQSDNGAGKTSLISCLLGEMVPSQGTITMTSSPQELAVLPQENVIPTDLKVQELLNFFQSIYKDALRPAEIDRWLQFSQAQKQQLAGKLSGGQKRLLAFILILIGKPKLLFLDEPTAGMDTSTRQHFWTIIQELKARGVTVFYTSHYLEEVETTADRILLLHQGQLVRDTSPFTIRNEQNDKQVTLAASWAPVVAQLTGISNLTHTRDTVQFQTAEIEQVWQELTQQGCRISDLQLQNQSLLASLFENQEGDQA</sequence>
<proteinExistence type="predicted"/>
<dbReference type="PROSITE" id="PS50893">
    <property type="entry name" value="ABC_TRANSPORTER_2"/>
    <property type="match status" value="1"/>
</dbReference>
<dbReference type="PROSITE" id="PS00211">
    <property type="entry name" value="ABC_TRANSPORTER_1"/>
    <property type="match status" value="1"/>
</dbReference>
<dbReference type="InterPro" id="IPR003439">
    <property type="entry name" value="ABC_transporter-like_ATP-bd"/>
</dbReference>
<evidence type="ECO:0000256" key="2">
    <source>
        <dbReference type="ARBA" id="ARBA00022741"/>
    </source>
</evidence>
<dbReference type="InterPro" id="IPR010982">
    <property type="entry name" value="Lambda_DNA-bd_dom_sf"/>
</dbReference>
<dbReference type="InterPro" id="IPR027417">
    <property type="entry name" value="P-loop_NTPase"/>
</dbReference>
<dbReference type="PANTHER" id="PTHR42711">
    <property type="entry name" value="ABC TRANSPORTER ATP-BINDING PROTEIN"/>
    <property type="match status" value="1"/>
</dbReference>
<dbReference type="EMBL" id="JACBXX010000092">
    <property type="protein sequence ID" value="NYS96281.1"/>
    <property type="molecule type" value="Genomic_DNA"/>
</dbReference>
<keyword evidence="3" id="KW-0067">ATP-binding</keyword>
<evidence type="ECO:0000256" key="1">
    <source>
        <dbReference type="ARBA" id="ARBA00022448"/>
    </source>
</evidence>
<comment type="caution">
    <text evidence="6">The sequence shown here is derived from an EMBL/GenBank/DDBJ whole genome shotgun (WGS) entry which is preliminary data.</text>
</comment>
<reference evidence="6 7" key="1">
    <citation type="submission" date="2020-07" db="EMBL/GenBank/DDBJ databases">
        <title>MOT database genomes.</title>
        <authorList>
            <person name="Joseph S."/>
            <person name="Aduse-Opoku J."/>
            <person name="Hashim A."/>
            <person name="Wade W."/>
            <person name="Curtis M."/>
        </authorList>
    </citation>
    <scope>NUCLEOTIDE SEQUENCE [LARGE SCALE GENOMIC DNA]</scope>
    <source>
        <strain evidence="6 7">STR</strain>
    </source>
</reference>
<dbReference type="Gene3D" id="3.40.50.300">
    <property type="entry name" value="P-loop containing nucleotide triphosphate hydrolases"/>
    <property type="match status" value="1"/>
</dbReference>